<name>A0A0F9TF67_9ZZZZ</name>
<dbReference type="AlphaFoldDB" id="A0A0F9TF67"/>
<proteinExistence type="predicted"/>
<reference evidence="1" key="1">
    <citation type="journal article" date="2015" name="Nature">
        <title>Complex archaea that bridge the gap between prokaryotes and eukaryotes.</title>
        <authorList>
            <person name="Spang A."/>
            <person name="Saw J.H."/>
            <person name="Jorgensen S.L."/>
            <person name="Zaremba-Niedzwiedzka K."/>
            <person name="Martijn J."/>
            <person name="Lind A.E."/>
            <person name="van Eijk R."/>
            <person name="Schleper C."/>
            <person name="Guy L."/>
            <person name="Ettema T.J."/>
        </authorList>
    </citation>
    <scope>NUCLEOTIDE SEQUENCE</scope>
</reference>
<sequence>MPVERDELLTIEEAKARLAVLEAGYRAKSKALRAYIRVLEADGKEHANDE</sequence>
<evidence type="ECO:0000313" key="1">
    <source>
        <dbReference type="EMBL" id="KKN79820.1"/>
    </source>
</evidence>
<accession>A0A0F9TF67</accession>
<protein>
    <submittedName>
        <fullName evidence="1">Uncharacterized protein</fullName>
    </submittedName>
</protein>
<organism evidence="1">
    <name type="scientific">marine sediment metagenome</name>
    <dbReference type="NCBI Taxonomy" id="412755"/>
    <lineage>
        <taxon>unclassified sequences</taxon>
        <taxon>metagenomes</taxon>
        <taxon>ecological metagenomes</taxon>
    </lineage>
</organism>
<gene>
    <name evidence="1" type="ORF">LCGC14_0336750</name>
</gene>
<comment type="caution">
    <text evidence="1">The sequence shown here is derived from an EMBL/GenBank/DDBJ whole genome shotgun (WGS) entry which is preliminary data.</text>
</comment>
<dbReference type="EMBL" id="LAZR01000242">
    <property type="protein sequence ID" value="KKN79820.1"/>
    <property type="molecule type" value="Genomic_DNA"/>
</dbReference>